<protein>
    <submittedName>
        <fullName evidence="1">Uncharacterized protein</fullName>
    </submittedName>
</protein>
<evidence type="ECO:0000313" key="2">
    <source>
        <dbReference type="Proteomes" id="UP001163603"/>
    </source>
</evidence>
<dbReference type="EMBL" id="CM047749">
    <property type="protein sequence ID" value="KAJ0011230.1"/>
    <property type="molecule type" value="Genomic_DNA"/>
</dbReference>
<sequence>MGYYRRSSIFDSFSLSPLPYPVLLLLALPLIFLGISSYFSYEEALETAEEQLSWVLFATPVLLILLVRWLSSMEYSDMYFTSSSPWDKRRRTHYQPSELLLVLVQFQSSFLDSWF</sequence>
<organism evidence="1 2">
    <name type="scientific">Pistacia integerrima</name>
    <dbReference type="NCBI Taxonomy" id="434235"/>
    <lineage>
        <taxon>Eukaryota</taxon>
        <taxon>Viridiplantae</taxon>
        <taxon>Streptophyta</taxon>
        <taxon>Embryophyta</taxon>
        <taxon>Tracheophyta</taxon>
        <taxon>Spermatophyta</taxon>
        <taxon>Magnoliopsida</taxon>
        <taxon>eudicotyledons</taxon>
        <taxon>Gunneridae</taxon>
        <taxon>Pentapetalae</taxon>
        <taxon>rosids</taxon>
        <taxon>malvids</taxon>
        <taxon>Sapindales</taxon>
        <taxon>Anacardiaceae</taxon>
        <taxon>Pistacia</taxon>
    </lineage>
</organism>
<reference evidence="2" key="1">
    <citation type="journal article" date="2023" name="G3 (Bethesda)">
        <title>Genome assembly and association tests identify interacting loci associated with vigor, precocity, and sex in interspecific pistachio rootstocks.</title>
        <authorList>
            <person name="Palmer W."/>
            <person name="Jacygrad E."/>
            <person name="Sagayaradj S."/>
            <person name="Cavanaugh K."/>
            <person name="Han R."/>
            <person name="Bertier L."/>
            <person name="Beede B."/>
            <person name="Kafkas S."/>
            <person name="Golino D."/>
            <person name="Preece J."/>
            <person name="Michelmore R."/>
        </authorList>
    </citation>
    <scope>NUCLEOTIDE SEQUENCE [LARGE SCALE GENOMIC DNA]</scope>
</reference>
<evidence type="ECO:0000313" key="1">
    <source>
        <dbReference type="EMBL" id="KAJ0011230.1"/>
    </source>
</evidence>
<proteinExistence type="predicted"/>
<gene>
    <name evidence="1" type="ORF">Pint_34389</name>
</gene>
<accession>A0ACC0X7C9</accession>
<name>A0ACC0X7C9_9ROSI</name>
<keyword evidence="2" id="KW-1185">Reference proteome</keyword>
<dbReference type="Proteomes" id="UP001163603">
    <property type="component" value="Chromosome 14"/>
</dbReference>
<comment type="caution">
    <text evidence="1">The sequence shown here is derived from an EMBL/GenBank/DDBJ whole genome shotgun (WGS) entry which is preliminary data.</text>
</comment>